<reference evidence="10" key="1">
    <citation type="submission" date="2021-01" db="EMBL/GenBank/DDBJ databases">
        <authorList>
            <consortium name="Aspergillus puulaauensis MK2 genome sequencing consortium"/>
            <person name="Kazuki M."/>
            <person name="Futagami T."/>
        </authorList>
    </citation>
    <scope>NUCLEOTIDE SEQUENCE</scope>
    <source>
        <strain evidence="10">MK2</strain>
    </source>
</reference>
<dbReference type="InterPro" id="IPR002401">
    <property type="entry name" value="Cyt_P450_E_grp-I"/>
</dbReference>
<dbReference type="AlphaFoldDB" id="A0A7R8ALF8"/>
<dbReference type="PRINTS" id="PR00463">
    <property type="entry name" value="EP450I"/>
</dbReference>
<dbReference type="KEGG" id="apuu:APUU_22042A"/>
<gene>
    <name evidence="10" type="ORF">APUU_22042A</name>
</gene>
<proteinExistence type="inferred from homology"/>
<evidence type="ECO:0000256" key="8">
    <source>
        <dbReference type="RuleBase" id="RU000461"/>
    </source>
</evidence>
<evidence type="ECO:0000313" key="10">
    <source>
        <dbReference type="EMBL" id="BCS21610.1"/>
    </source>
</evidence>
<keyword evidence="7 8" id="KW-0349">Heme</keyword>
<dbReference type="InterPro" id="IPR017972">
    <property type="entry name" value="Cyt_P450_CS"/>
</dbReference>
<dbReference type="PROSITE" id="PS00086">
    <property type="entry name" value="CYTOCHROME_P450"/>
    <property type="match status" value="1"/>
</dbReference>
<dbReference type="GO" id="GO:0005506">
    <property type="term" value="F:iron ion binding"/>
    <property type="evidence" value="ECO:0007669"/>
    <property type="project" value="InterPro"/>
</dbReference>
<keyword evidence="9" id="KW-0812">Transmembrane</keyword>
<evidence type="ECO:0000256" key="6">
    <source>
        <dbReference type="ARBA" id="ARBA00023033"/>
    </source>
</evidence>
<keyword evidence="9" id="KW-1133">Transmembrane helix</keyword>
<dbReference type="GO" id="GO:0020037">
    <property type="term" value="F:heme binding"/>
    <property type="evidence" value="ECO:0007669"/>
    <property type="project" value="InterPro"/>
</dbReference>
<protein>
    <recommendedName>
        <fullName evidence="12">Cytochrome P450</fullName>
    </recommendedName>
</protein>
<dbReference type="InterPro" id="IPR001128">
    <property type="entry name" value="Cyt_P450"/>
</dbReference>
<dbReference type="InterPro" id="IPR036396">
    <property type="entry name" value="Cyt_P450_sf"/>
</dbReference>
<evidence type="ECO:0000256" key="9">
    <source>
        <dbReference type="SAM" id="Phobius"/>
    </source>
</evidence>
<dbReference type="InterPro" id="IPR050364">
    <property type="entry name" value="Cytochrome_P450_fung"/>
</dbReference>
<dbReference type="RefSeq" id="XP_041553804.1">
    <property type="nucleotide sequence ID" value="XM_041700861.1"/>
</dbReference>
<dbReference type="Gene3D" id="1.10.630.10">
    <property type="entry name" value="Cytochrome P450"/>
    <property type="match status" value="1"/>
</dbReference>
<keyword evidence="3 7" id="KW-0479">Metal-binding</keyword>
<evidence type="ECO:0000256" key="7">
    <source>
        <dbReference type="PIRSR" id="PIRSR602401-1"/>
    </source>
</evidence>
<dbReference type="Pfam" id="PF00067">
    <property type="entry name" value="p450"/>
    <property type="match status" value="1"/>
</dbReference>
<evidence type="ECO:0000256" key="3">
    <source>
        <dbReference type="ARBA" id="ARBA00022723"/>
    </source>
</evidence>
<dbReference type="EMBL" id="AP024444">
    <property type="protein sequence ID" value="BCS21610.1"/>
    <property type="molecule type" value="Genomic_DNA"/>
</dbReference>
<evidence type="ECO:0000256" key="4">
    <source>
        <dbReference type="ARBA" id="ARBA00023002"/>
    </source>
</evidence>
<evidence type="ECO:0000256" key="2">
    <source>
        <dbReference type="ARBA" id="ARBA00010617"/>
    </source>
</evidence>
<dbReference type="OrthoDB" id="1103324at2759"/>
<evidence type="ECO:0000256" key="1">
    <source>
        <dbReference type="ARBA" id="ARBA00001971"/>
    </source>
</evidence>
<feature type="binding site" description="axial binding residue" evidence="7">
    <location>
        <position position="455"/>
    </location>
    <ligand>
        <name>heme</name>
        <dbReference type="ChEBI" id="CHEBI:30413"/>
    </ligand>
    <ligandPart>
        <name>Fe</name>
        <dbReference type="ChEBI" id="CHEBI:18248"/>
    </ligandPart>
</feature>
<dbReference type="PANTHER" id="PTHR46300">
    <property type="entry name" value="P450, PUTATIVE (EUROFUNG)-RELATED-RELATED"/>
    <property type="match status" value="1"/>
</dbReference>
<evidence type="ECO:0008006" key="12">
    <source>
        <dbReference type="Google" id="ProtNLM"/>
    </source>
</evidence>
<dbReference type="SUPFAM" id="SSF48264">
    <property type="entry name" value="Cytochrome P450"/>
    <property type="match status" value="1"/>
</dbReference>
<keyword evidence="5 7" id="KW-0408">Iron</keyword>
<keyword evidence="9" id="KW-0472">Membrane</keyword>
<comment type="cofactor">
    <cofactor evidence="1 7">
        <name>heme</name>
        <dbReference type="ChEBI" id="CHEBI:30413"/>
    </cofactor>
</comment>
<dbReference type="GO" id="GO:0016705">
    <property type="term" value="F:oxidoreductase activity, acting on paired donors, with incorporation or reduction of molecular oxygen"/>
    <property type="evidence" value="ECO:0007669"/>
    <property type="project" value="InterPro"/>
</dbReference>
<evidence type="ECO:0000313" key="11">
    <source>
        <dbReference type="Proteomes" id="UP000654913"/>
    </source>
</evidence>
<feature type="transmembrane region" description="Helical" evidence="9">
    <location>
        <begin position="6"/>
        <end position="27"/>
    </location>
</feature>
<dbReference type="Proteomes" id="UP000654913">
    <property type="component" value="Chromosome 2"/>
</dbReference>
<dbReference type="GeneID" id="64971615"/>
<keyword evidence="4 8" id="KW-0560">Oxidoreductase</keyword>
<keyword evidence="11" id="KW-1185">Reference proteome</keyword>
<comment type="similarity">
    <text evidence="2 8">Belongs to the cytochrome P450 family.</text>
</comment>
<dbReference type="PANTHER" id="PTHR46300:SF2">
    <property type="entry name" value="CYTOCHROME P450 MONOOXYGENASE ALNH-RELATED"/>
    <property type="match status" value="1"/>
</dbReference>
<reference evidence="10" key="2">
    <citation type="submission" date="2021-02" db="EMBL/GenBank/DDBJ databases">
        <title>Aspergillus puulaauensis MK2 genome sequence.</title>
        <authorList>
            <person name="Futagami T."/>
            <person name="Mori K."/>
            <person name="Kadooka C."/>
            <person name="Tanaka T."/>
        </authorList>
    </citation>
    <scope>NUCLEOTIDE SEQUENCE</scope>
    <source>
        <strain evidence="10">MK2</strain>
    </source>
</reference>
<dbReference type="GO" id="GO:0004497">
    <property type="term" value="F:monooxygenase activity"/>
    <property type="evidence" value="ECO:0007669"/>
    <property type="project" value="UniProtKB-KW"/>
</dbReference>
<accession>A0A7R8ALF8</accession>
<keyword evidence="6 8" id="KW-0503">Monooxygenase</keyword>
<evidence type="ECO:0000256" key="5">
    <source>
        <dbReference type="ARBA" id="ARBA00023004"/>
    </source>
</evidence>
<name>A0A7R8ALF8_9EURO</name>
<organism evidence="10 11">
    <name type="scientific">Aspergillus puulaauensis</name>
    <dbReference type="NCBI Taxonomy" id="1220207"/>
    <lineage>
        <taxon>Eukaryota</taxon>
        <taxon>Fungi</taxon>
        <taxon>Dikarya</taxon>
        <taxon>Ascomycota</taxon>
        <taxon>Pezizomycotina</taxon>
        <taxon>Eurotiomycetes</taxon>
        <taxon>Eurotiomycetidae</taxon>
        <taxon>Eurotiales</taxon>
        <taxon>Aspergillaceae</taxon>
        <taxon>Aspergillus</taxon>
    </lineage>
</organism>
<sequence length="534" mass="60015">MVLSTPVLLSLAVAGCIALYNAVLWLLSTRRPSNYPPGPRPLLGLGNIHQIPLALPFLKYDAWAKEYGPIVGLKLGPNNMVILNDANLIYEHIVKRGQHFSARPPRYIAQEHILPDARNTYSLFMRNDYSRRLRTITKQFLVGQGLFKLAPMQQAAGTRLIYNLFKSSDDWMEHIMQWYTTTTGVSTPVAMLSGAPVEDFGEHWIHDYHYSQGLMEELVDPASAPPVDIFPILRWVPSIFASWKGKAVKTRKALLYAYGAMMSQAKKARHGSFQSVIPRLLEQSVDPSAAPEGRFTEQEIKLLMGGMLDAAVDSSVVTFQIILLALAAHPEAQRRAQAEIDSVFKSDTAVPESIDLNELPYLNACVTEALRWRPVSPLGLPRETIADEIVLGYHIPKGSTVVLNQWTIQQDPEFYDEPELYKPERFIEDEFGAKKGISQVGRKTLYTFGAGRRECPGKDFFFQNMRLGFAQILWAFDVVPTEPLHTDILTGFTSSVVLRPKAYGVKFVPRRENFEGALLEGKLKAELKLKEILT</sequence>